<dbReference type="Pfam" id="PF10117">
    <property type="entry name" value="McrBC"/>
    <property type="match status" value="1"/>
</dbReference>
<reference evidence="1 2" key="1">
    <citation type="submission" date="2024-09" db="EMBL/GenBank/DDBJ databases">
        <authorList>
            <person name="Sun Q."/>
            <person name="Mori K."/>
        </authorList>
    </citation>
    <scope>NUCLEOTIDE SEQUENCE [LARGE SCALE GENOMIC DNA]</scope>
    <source>
        <strain evidence="1 2">JCM 13503</strain>
    </source>
</reference>
<keyword evidence="2" id="KW-1185">Reference proteome</keyword>
<dbReference type="EMBL" id="JBHLYR010000049">
    <property type="protein sequence ID" value="MFB9993404.1"/>
    <property type="molecule type" value="Genomic_DNA"/>
</dbReference>
<accession>A0ABV6B0W8</accession>
<dbReference type="PANTHER" id="PTHR38733:SF1">
    <property type="entry name" value="TYPE IV METHYL-DIRECTED RESTRICTION ENZYME ECOKMCRBC"/>
    <property type="match status" value="1"/>
</dbReference>
<evidence type="ECO:0000313" key="1">
    <source>
        <dbReference type="EMBL" id="MFB9993404.1"/>
    </source>
</evidence>
<dbReference type="RefSeq" id="WP_380012172.1">
    <property type="nucleotide sequence ID" value="NZ_JBHLYR010000049.1"/>
</dbReference>
<dbReference type="PANTHER" id="PTHR38733">
    <property type="entry name" value="PROTEIN MCRC"/>
    <property type="match status" value="1"/>
</dbReference>
<dbReference type="InterPro" id="IPR019292">
    <property type="entry name" value="McrC"/>
</dbReference>
<protein>
    <submittedName>
        <fullName evidence="1">McrC family protein</fullName>
    </submittedName>
</protein>
<comment type="caution">
    <text evidence="1">The sequence shown here is derived from an EMBL/GenBank/DDBJ whole genome shotgun (WGS) entry which is preliminary data.</text>
</comment>
<evidence type="ECO:0000313" key="2">
    <source>
        <dbReference type="Proteomes" id="UP001589733"/>
    </source>
</evidence>
<gene>
    <name evidence="1" type="ORF">ACFFLM_15665</name>
</gene>
<organism evidence="1 2">
    <name type="scientific">Deinococcus oregonensis</name>
    <dbReference type="NCBI Taxonomy" id="1805970"/>
    <lineage>
        <taxon>Bacteria</taxon>
        <taxon>Thermotogati</taxon>
        <taxon>Deinococcota</taxon>
        <taxon>Deinococci</taxon>
        <taxon>Deinococcales</taxon>
        <taxon>Deinococcaceae</taxon>
        <taxon>Deinococcus</taxon>
    </lineage>
</organism>
<sequence>MPLAADTLLGQRTVFEYSTVELGMWSAAEQKEILGAVEHLSRPGGQEAIKLVVQAGQVALQATQFVGLFQLGPLRLQVLPKMHRQTASTGEAQQQAMQNLFFMLRYVLDLPIHTAQATQLEVGTDWFEALTTLFTESLLAEWQRGPVRRYESVQDDLTTIRGRLRVQDHLRRPALQHLLPVEFDEFTTDTRLNRLFRFVVARLVGLSRSTRNLDNLRTLAAWMDEDGVPLLAAVDVAEVLRLRLDRLHTRYELPLALAQLFVQDAGLNAHTGEQQAQSLFFDMNTLFEAFLTDVLLQHRDEILPDALRSARIVVQGEGHSRALLIRKSTGKGTLHMKPDVLLSLSGQVPVIVDFKYKLLKPGEARAGVAREDLYQMFAYAQRYNCPEVVLVYPSVPQVDTSTLRYRVPDDGGTSAQLRAAMVNLHHDFSLEGVQSVVAGLRQAFHGGQA</sequence>
<name>A0ABV6B0W8_9DEIO</name>
<dbReference type="Proteomes" id="UP001589733">
    <property type="component" value="Unassembled WGS sequence"/>
</dbReference>
<proteinExistence type="predicted"/>